<evidence type="ECO:0000313" key="1">
    <source>
        <dbReference type="EMBL" id="SFE32748.1"/>
    </source>
</evidence>
<reference evidence="1 2" key="1">
    <citation type="submission" date="2016-10" db="EMBL/GenBank/DDBJ databases">
        <authorList>
            <person name="Varghese N."/>
            <person name="Submissions S."/>
        </authorList>
    </citation>
    <scope>NUCLEOTIDE SEQUENCE [LARGE SCALE GENOMIC DNA]</scope>
    <source>
        <strain evidence="2">YIM D21,KCTC 23444,ACCC 10710</strain>
    </source>
</reference>
<gene>
    <name evidence="1" type="ORF">SAMN04515678_108195</name>
</gene>
<dbReference type="PANTHER" id="PTHR47017">
    <property type="entry name" value="ACYL-COA"/>
    <property type="match status" value="1"/>
</dbReference>
<dbReference type="EMBL" id="FOMS01000008">
    <property type="protein sequence ID" value="SFE32748.1"/>
    <property type="molecule type" value="Genomic_DNA"/>
</dbReference>
<accession>A0A1I1ZN16</accession>
<dbReference type="InterPro" id="IPR007434">
    <property type="entry name" value="FemAB-like"/>
</dbReference>
<name>A0A1I1ZN16_9RHOB</name>
<dbReference type="Pfam" id="PF04339">
    <property type="entry name" value="FemAB_like"/>
    <property type="match status" value="1"/>
</dbReference>
<dbReference type="Proteomes" id="UP000325289">
    <property type="component" value="Unassembled WGS sequence"/>
</dbReference>
<dbReference type="Gene3D" id="3.40.630.30">
    <property type="match status" value="1"/>
</dbReference>
<sequence length="399" mass="44562">MTCETPSRTLSVTAHNSLASIGQDTWDACACPEAAEGGRPNDPFTTYRFLKALEDSGSVGPGTGWDPHYLTAEMDGEVIACAPLYAKGHSQGEYIFDHSWAHAFERAGGRYYPKLQIAVPFTPATGRRFLTKPGYEAEGISALIQGAVQLAANNKISSVHATFCTEEEAEAGEEIGLMRRVTQQFHWLNRGYSDFDAFLAELSSRKRKTIRKERRTANDFGGTIETLTGDDLKTRHWDAFWEFYQDTGARKWGAPYLTRKFFHIAQEVLRDDIALVMASRDGAYIAGALNFIGRDALYGRYWGCTEHHSCLHFEACYYRAIDFAIARGLGRVEAGAQGEHKLARGYLPAECHSLHWIGDEGFAEAVARYLEAERQAVDEDIEILTAFGPFRKAKVEEQE</sequence>
<dbReference type="AlphaFoldDB" id="A0A1I1ZN16"/>
<evidence type="ECO:0000313" key="2">
    <source>
        <dbReference type="Proteomes" id="UP000325289"/>
    </source>
</evidence>
<dbReference type="InterPro" id="IPR016181">
    <property type="entry name" value="Acyl_CoA_acyltransferase"/>
</dbReference>
<dbReference type="RefSeq" id="WP_149756541.1">
    <property type="nucleotide sequence ID" value="NZ_FOMS01000008.1"/>
</dbReference>
<dbReference type="PANTHER" id="PTHR47017:SF1">
    <property type="entry name" value="ACYL-COA"/>
    <property type="match status" value="1"/>
</dbReference>
<organism evidence="1 2">
    <name type="scientific">Roseivivax sediminis</name>
    <dbReference type="NCBI Taxonomy" id="936889"/>
    <lineage>
        <taxon>Bacteria</taxon>
        <taxon>Pseudomonadati</taxon>
        <taxon>Pseudomonadota</taxon>
        <taxon>Alphaproteobacteria</taxon>
        <taxon>Rhodobacterales</taxon>
        <taxon>Roseobacteraceae</taxon>
        <taxon>Roseivivax</taxon>
    </lineage>
</organism>
<dbReference type="SUPFAM" id="SSF55729">
    <property type="entry name" value="Acyl-CoA N-acyltransferases (Nat)"/>
    <property type="match status" value="1"/>
</dbReference>
<dbReference type="OrthoDB" id="9776898at2"/>
<keyword evidence="2" id="KW-1185">Reference proteome</keyword>
<protein>
    <submittedName>
        <fullName evidence="1">Uncharacterized protein</fullName>
    </submittedName>
</protein>
<proteinExistence type="predicted"/>